<name>A0ABN6KH54_9LEPT</name>
<evidence type="ECO:0000313" key="3">
    <source>
        <dbReference type="Proteomes" id="UP000245263"/>
    </source>
</evidence>
<dbReference type="EMBL" id="AP025028">
    <property type="protein sequence ID" value="BDA80570.1"/>
    <property type="molecule type" value="Genomic_DNA"/>
</dbReference>
<feature type="signal peptide" evidence="1">
    <location>
        <begin position="1"/>
        <end position="20"/>
    </location>
</feature>
<dbReference type="PANTHER" id="PTHR41339:SF1">
    <property type="entry name" value="SECRETED PROTEIN"/>
    <property type="match status" value="1"/>
</dbReference>
<protein>
    <recommendedName>
        <fullName evidence="4">Lipoprotein</fullName>
    </recommendedName>
</protein>
<evidence type="ECO:0008006" key="4">
    <source>
        <dbReference type="Google" id="ProtNLM"/>
    </source>
</evidence>
<reference evidence="2 3" key="1">
    <citation type="submission" date="2021-08" db="EMBL/GenBank/DDBJ databases">
        <title>Complete genome sequence of Leptospira kobayashii strain E30.</title>
        <authorList>
            <person name="Nakao R."/>
            <person name="Nakamura S."/>
            <person name="Masuzawa T."/>
            <person name="Koizumi N."/>
        </authorList>
    </citation>
    <scope>NUCLEOTIDE SEQUENCE [LARGE SCALE GENOMIC DNA]</scope>
    <source>
        <strain evidence="2 3">E30</strain>
    </source>
</reference>
<feature type="chain" id="PRO_5046333663" description="Lipoprotein" evidence="1">
    <location>
        <begin position="21"/>
        <end position="600"/>
    </location>
</feature>
<dbReference type="Proteomes" id="UP000245263">
    <property type="component" value="Chromosome 1"/>
</dbReference>
<accession>A0ABN6KH54</accession>
<gene>
    <name evidence="2" type="ORF">LPTSP3_g35000</name>
</gene>
<keyword evidence="3" id="KW-1185">Reference proteome</keyword>
<keyword evidence="1" id="KW-0732">Signal</keyword>
<organism evidence="2 3">
    <name type="scientific">Leptospira kobayashii</name>
    <dbReference type="NCBI Taxonomy" id="1917830"/>
    <lineage>
        <taxon>Bacteria</taxon>
        <taxon>Pseudomonadati</taxon>
        <taxon>Spirochaetota</taxon>
        <taxon>Spirochaetia</taxon>
        <taxon>Leptospirales</taxon>
        <taxon>Leptospiraceae</taxon>
        <taxon>Leptospira</taxon>
    </lineage>
</organism>
<evidence type="ECO:0000256" key="1">
    <source>
        <dbReference type="SAM" id="SignalP"/>
    </source>
</evidence>
<evidence type="ECO:0000313" key="2">
    <source>
        <dbReference type="EMBL" id="BDA80570.1"/>
    </source>
</evidence>
<proteinExistence type="predicted"/>
<dbReference type="PANTHER" id="PTHR41339">
    <property type="entry name" value="LIPL48"/>
    <property type="match status" value="1"/>
</dbReference>
<sequence length="600" mass="61580">MNQLWKKGAVLAAISLFAFSATNCKPKSKDDNLGLLLAALYLSQGYEATVTLTATLADSSGIATRDGKVTIANGSTNTLTDGQGTVSDFTACQTAAALTVGSPGTGLDGEFVLNFKVNQSNGNFTLTAVGSSGADNSTNSCDTIAALDASTFTQAIGTASMDVNINSGDLTNKDQVKITASGFQITVKSVSVVIKGQYNLVSPTVGENICDGKNISGSPEVISGDITTTKTVSNSAILSGTVTIKSGGKLVVSPGATIFGNRGSSLFIQDNGTLDAQGTAANPICFTSSQNPGSRYPSDWGGIVIIGNGVGTRSAVTEGTTPQSYPRTTNSTVTLKYVIVEFAGNEVAPGDELNGISSYTVTNSSNYSYVQVHRGLDDSFEWWGGTVTGDHLLSTGGLDDDFDMDEGFNGTLNTFIGIKYPTTCGGSPSTDPHGMEMDGSHNAGVQPVSAGGTYSNPTVSNFTLVGAEVANGYGQRYREGMTGTFTNGLVYGFAKGNFQCNDNAGTPTTGSTNPTASSLVGEVMTGAKANAIGGQCTSLNTNQASTLTATPVTSLGNITATDCGFSATKPDFTTRSGLANNGGGASGNKWWDSWTVYRAR</sequence>
<dbReference type="RefSeq" id="WP_109021596.1">
    <property type="nucleotide sequence ID" value="NZ_AP025028.1"/>
</dbReference>